<gene>
    <name evidence="2" type="ORF">K0M31_018105</name>
</gene>
<name>A0AA40KE31_9HYME</name>
<dbReference type="AlphaFoldDB" id="A0AA40KE31"/>
<sequence>MTLDQTFFSHPPESIKIDSKPNQEKIFGSTDSGKEIYRSTEESSAAITRDSEEMLLIKNPAKTSMYDQDLKSDDKDDKCPFIFVIEAERDNSWAQLKNVHQNSGFDEDSDETFNRTKTEERIDCNYGSESIVNENLIKKAESKELDRLTIVDQRFS</sequence>
<evidence type="ECO:0000256" key="1">
    <source>
        <dbReference type="SAM" id="MobiDB-lite"/>
    </source>
</evidence>
<dbReference type="EMBL" id="JAHYIQ010000063">
    <property type="protein sequence ID" value="KAK1116712.1"/>
    <property type="molecule type" value="Genomic_DNA"/>
</dbReference>
<evidence type="ECO:0000313" key="2">
    <source>
        <dbReference type="EMBL" id="KAK1116712.1"/>
    </source>
</evidence>
<keyword evidence="3" id="KW-1185">Reference proteome</keyword>
<proteinExistence type="predicted"/>
<reference evidence="2" key="1">
    <citation type="submission" date="2021-10" db="EMBL/GenBank/DDBJ databases">
        <title>Melipona bicolor Genome sequencing and assembly.</title>
        <authorList>
            <person name="Araujo N.S."/>
            <person name="Arias M.C."/>
        </authorList>
    </citation>
    <scope>NUCLEOTIDE SEQUENCE</scope>
    <source>
        <strain evidence="2">USP_2M_L1-L4_2017</strain>
        <tissue evidence="2">Whole body</tissue>
    </source>
</reference>
<accession>A0AA40KE31</accession>
<organism evidence="2 3">
    <name type="scientific">Melipona bicolor</name>
    <dbReference type="NCBI Taxonomy" id="60889"/>
    <lineage>
        <taxon>Eukaryota</taxon>
        <taxon>Metazoa</taxon>
        <taxon>Ecdysozoa</taxon>
        <taxon>Arthropoda</taxon>
        <taxon>Hexapoda</taxon>
        <taxon>Insecta</taxon>
        <taxon>Pterygota</taxon>
        <taxon>Neoptera</taxon>
        <taxon>Endopterygota</taxon>
        <taxon>Hymenoptera</taxon>
        <taxon>Apocrita</taxon>
        <taxon>Aculeata</taxon>
        <taxon>Apoidea</taxon>
        <taxon>Anthophila</taxon>
        <taxon>Apidae</taxon>
        <taxon>Melipona</taxon>
    </lineage>
</organism>
<feature type="compositionally biased region" description="Basic and acidic residues" evidence="1">
    <location>
        <begin position="13"/>
        <end position="23"/>
    </location>
</feature>
<dbReference type="Proteomes" id="UP001177670">
    <property type="component" value="Unassembled WGS sequence"/>
</dbReference>
<comment type="caution">
    <text evidence="2">The sequence shown here is derived from an EMBL/GenBank/DDBJ whole genome shotgun (WGS) entry which is preliminary data.</text>
</comment>
<feature type="region of interest" description="Disordered" evidence="1">
    <location>
        <begin position="1"/>
        <end position="45"/>
    </location>
</feature>
<evidence type="ECO:0000313" key="3">
    <source>
        <dbReference type="Proteomes" id="UP001177670"/>
    </source>
</evidence>
<protein>
    <submittedName>
        <fullName evidence="2">Uncharacterized protein</fullName>
    </submittedName>
</protein>
<feature type="compositionally biased region" description="Basic and acidic residues" evidence="1">
    <location>
        <begin position="32"/>
        <end position="41"/>
    </location>
</feature>